<sequence length="804" mass="90295">MPSDYPKKSSSRCPLSLLSCAVRLSLLFRSSDRPPLGLKNQPGNLLDLPLLSAVLSLANGGLEPCKSTLAETSPSIRVADSRINSTFRGLCLISFVDVGGVSRRFYSCPFKVSCGYSRPVEAIDPASAGSSFIFPGVSSKNFGKGKRPGKGGNRFWKSINLGFKTPREAIEGLHRSIPFILLKYPKALSKAFAFSREWRWGVLEEICEGKRPGKGGNNFWKSIGLGFKSPPDAIEVLLNLIAFQLDFWFCNFMDCNEAFAFFKGMEVGCGKEHYKEKNEGGNCYYTSQKRATFVIVVWPFFPKTLEEIWEGKRLGKGGNGFWKNIGLGFKNPRESIEAARYSYKERCFVFGPENSIKIFMGLGDVLWIVGLPITGKPIIADLSEKYLGRNYVTKSKSTIPMVKLRGIIVDLGKRPVLEGREMEYFVRALVLGYAWGAAMLAYLHRSLKDFERKGQVPAGHLLFLEVFIMEYIPWTATVVRHSLDSPTEEDIERDKGDRPMGFSLLNDWYSKVFDASRKPRSRSKLVTFTTKFQNLEEADASEVEWKPYSRLPENFLPHPYDVQVQNELILTSILCMEKAILHDHGVCSGRRLQLENFLRHNLLVKSHIKLDRKPTRKNLSRTGSNWLSIHRNRIRFWDCDHCFYTEGAEVIDGGNDEDFHMEVNDGGNDDDSRDEVNDGGNAIDVYTDLPTGAEVNGGNDDGGNDDYFSFPLDVGTSSLVEVEENDDGGNDDYFSFPLDVGTSTLVEVVPVPPNSVQLWQVVCSSGRGEGLKHQKQLQLIFKENTTAEEAELAKHRLADYDDID</sequence>
<protein>
    <submittedName>
        <fullName evidence="2">Uncharacterized protein</fullName>
    </submittedName>
</protein>
<dbReference type="GO" id="GO:0010073">
    <property type="term" value="P:meristem maintenance"/>
    <property type="evidence" value="ECO:0007669"/>
    <property type="project" value="InterPro"/>
</dbReference>
<dbReference type="InterPro" id="IPR044824">
    <property type="entry name" value="MAIN-like"/>
</dbReference>
<gene>
    <name evidence="2" type="ORF">COLO4_07598</name>
</gene>
<dbReference type="AlphaFoldDB" id="A0A1R3KJ71"/>
<dbReference type="PANTHER" id="PTHR46033">
    <property type="entry name" value="PROTEIN MAIN-LIKE 2"/>
    <property type="match status" value="1"/>
</dbReference>
<dbReference type="Proteomes" id="UP000187203">
    <property type="component" value="Unassembled WGS sequence"/>
</dbReference>
<evidence type="ECO:0000256" key="1">
    <source>
        <dbReference type="SAM" id="MobiDB-lite"/>
    </source>
</evidence>
<name>A0A1R3KJ71_9ROSI</name>
<dbReference type="Gene3D" id="2.40.50.1000">
    <property type="match status" value="1"/>
</dbReference>
<proteinExistence type="predicted"/>
<dbReference type="STRING" id="93759.A0A1R3KJ71"/>
<keyword evidence="3" id="KW-1185">Reference proteome</keyword>
<organism evidence="2 3">
    <name type="scientific">Corchorus olitorius</name>
    <dbReference type="NCBI Taxonomy" id="93759"/>
    <lineage>
        <taxon>Eukaryota</taxon>
        <taxon>Viridiplantae</taxon>
        <taxon>Streptophyta</taxon>
        <taxon>Embryophyta</taxon>
        <taxon>Tracheophyta</taxon>
        <taxon>Spermatophyta</taxon>
        <taxon>Magnoliopsida</taxon>
        <taxon>eudicotyledons</taxon>
        <taxon>Gunneridae</taxon>
        <taxon>Pentapetalae</taxon>
        <taxon>rosids</taxon>
        <taxon>malvids</taxon>
        <taxon>Malvales</taxon>
        <taxon>Malvaceae</taxon>
        <taxon>Grewioideae</taxon>
        <taxon>Apeibeae</taxon>
        <taxon>Corchorus</taxon>
    </lineage>
</organism>
<comment type="caution">
    <text evidence="2">The sequence shown here is derived from an EMBL/GenBank/DDBJ whole genome shotgun (WGS) entry which is preliminary data.</text>
</comment>
<dbReference type="EMBL" id="AWUE01013393">
    <property type="protein sequence ID" value="OMP07131.1"/>
    <property type="molecule type" value="Genomic_DNA"/>
</dbReference>
<dbReference type="PANTHER" id="PTHR46033:SF17">
    <property type="entry name" value="AMINOTRANSFERASE-LIKE PLANT MOBILE DOMAIN-CONTAINING PROTEIN"/>
    <property type="match status" value="1"/>
</dbReference>
<feature type="region of interest" description="Disordered" evidence="1">
    <location>
        <begin position="665"/>
        <end position="691"/>
    </location>
</feature>
<evidence type="ECO:0000313" key="2">
    <source>
        <dbReference type="EMBL" id="OMP07131.1"/>
    </source>
</evidence>
<accession>A0A1R3KJ71</accession>
<evidence type="ECO:0000313" key="3">
    <source>
        <dbReference type="Proteomes" id="UP000187203"/>
    </source>
</evidence>
<reference evidence="3" key="1">
    <citation type="submission" date="2013-09" db="EMBL/GenBank/DDBJ databases">
        <title>Corchorus olitorius genome sequencing.</title>
        <authorList>
            <person name="Alam M."/>
            <person name="Haque M.S."/>
            <person name="Islam M.S."/>
            <person name="Emdad E.M."/>
            <person name="Islam M.M."/>
            <person name="Ahmed B."/>
            <person name="Halim A."/>
            <person name="Hossen Q.M.M."/>
            <person name="Hossain M.Z."/>
            <person name="Ahmed R."/>
            <person name="Khan M.M."/>
            <person name="Islam R."/>
            <person name="Rashid M.M."/>
            <person name="Khan S.A."/>
            <person name="Rahman M.S."/>
            <person name="Alam M."/>
            <person name="Yahiya A.S."/>
            <person name="Khan M.S."/>
            <person name="Azam M.S."/>
            <person name="Haque T."/>
            <person name="Lashkar M.Z.H."/>
            <person name="Akhand A.I."/>
            <person name="Morshed G."/>
            <person name="Roy S."/>
            <person name="Uddin K.S."/>
            <person name="Rabeya T."/>
            <person name="Hossain A.S."/>
            <person name="Chowdhury A."/>
            <person name="Snigdha A.R."/>
            <person name="Mortoza M.S."/>
            <person name="Matin S.A."/>
            <person name="Hoque S.M.E."/>
            <person name="Islam M.K."/>
            <person name="Roy D.K."/>
            <person name="Haider R."/>
            <person name="Moosa M.M."/>
            <person name="Elias S.M."/>
            <person name="Hasan A.M."/>
            <person name="Jahan S."/>
            <person name="Shafiuddin M."/>
            <person name="Mahmood N."/>
            <person name="Shommy N.S."/>
        </authorList>
    </citation>
    <scope>NUCLEOTIDE SEQUENCE [LARGE SCALE GENOMIC DNA]</scope>
    <source>
        <strain evidence="3">cv. O-4</strain>
    </source>
</reference>